<dbReference type="PROSITE" id="PS50014">
    <property type="entry name" value="BROMODOMAIN_2"/>
    <property type="match status" value="1"/>
</dbReference>
<feature type="domain" description="Helicase ATP-binding" evidence="12">
    <location>
        <begin position="518"/>
        <end position="682"/>
    </location>
</feature>
<evidence type="ECO:0000259" key="15">
    <source>
        <dbReference type="PROSITE" id="PS51666"/>
    </source>
</evidence>
<feature type="domain" description="Helicase C-terminal" evidence="13">
    <location>
        <begin position="829"/>
        <end position="990"/>
    </location>
</feature>
<dbReference type="GO" id="GO:0006338">
    <property type="term" value="P:chromatin remodeling"/>
    <property type="evidence" value="ECO:0007669"/>
    <property type="project" value="UniProtKB-ARBA"/>
</dbReference>
<evidence type="ECO:0000259" key="12">
    <source>
        <dbReference type="PROSITE" id="PS51192"/>
    </source>
</evidence>
<feature type="region of interest" description="Disordered" evidence="10">
    <location>
        <begin position="1105"/>
        <end position="1195"/>
    </location>
</feature>
<sequence>MATNMRPPLGMNPAGHPMLSQVARNDPQVANALQRLASMQQNGIPVDDSNEEARSIRAFLHNYSRLQAQNNHQPTQDALPLINGKGPADAALTSAVPPMSPSPPIALSFTENQLNTLKAQMAAWRFVQRAAPVPENVQQAARGIPPAPEPAPPPPGRFEEDPDSLEHDPKSSIYPFNAYVSPLDHLKQRPAKGRILMPTLFPEGLDALSILAERRRFIDARVGQRLSELSQLASTIGESLDGPPVATDEGSKRPSYRGTFPPTTAHGKLRLLIEQKGLNLKNKQRQLRQMVVEKMLQGTVLPTDRKEFRRIRKPTLRDARMTESAERKQRLERERRAKQKHLDYLNVICNHGAQLLTAKRNNLSKIQRLGKGMAKFHTETEKEEQKRIERVSKERLRALKNNDEEAYLKLIDTAKDTRITHLLSQTDQYLDSLSQAVVAQQAEAGGRPMLQPSEYDQIDGPIDETAFGASRLEDVDEKGKVDYYRVAHRINEKVTTQPRILSGGTLKEYQLKGLQWMVSLYNNKLNGILADEMGLGKTIQTISLIAYLIERKNEPGPYLVIVPLSTLTNWSLEFAKWAPTLVVISYKGLPTVRRNLQNQLRNPFHVLLTTYEYIIKDRPILCKWRWTHMIIDEGHRMKNTQSKLSQTLTQFYTARHRLILTGTPLQNNLPELWALLNFALPKVFNSVQSFDEWFNTPFANTGGGDKIELNEEESLLVIRRLHKVLRPFLLRRLKKDVEADLPDKSERVIKVRMSGLQSRLYYQMQNFGMIVSGAGSGKAQQIKGLQNVLMQYRKICQHPYLFQDVETSMNNYGLGGMDQLVRVSGKLELCNRMLPKLFRTGHRVLMFFQMTKVMDIMEDYLRYKGWEFLRLDGSTKPEDRAELLSKFNAKDSPYNIFLLSTRAGGLGLNLQTADTVILYDSDWNPHADLQAQDRAHRIGQTKVVRIYRFVTEKSIEESMLARARNKLNIDEKVIQAGKFDNKSTAQEREAVLRQLIEGDQDDAEESSILSLDEMNEILARSEEEANLFHQIDKDIARENEQRAASGGWGTDLITVEELPDIYKTDQAPRLIQEVQAVGRGHRKRNNVVYEENMTEQDFIKQIDGYYTDEEPPPGTAPPPLALAGGRNAKPKIDSDSEAEAPKRGRPKGIPGSAKRKRIGKVETVSVIDDDEEMDRPAPKRRKTGAPTSTNKEPPLPAHIQARMREAFQACHRAVMDLRDEHGRLRCELFKELPDRDDYPDYYLHILNPIAISTIRKRVDGTYYRSVAAFKADWHLMFNNARIYNQEGSIVYEDANEMQKVFDETLEKVTAGLDVPMVSSAGPGTSVDNSGYATPINSQLAGPSAPGSAPNSTSYATPPRRTIKKNIVQSDDDEDYHSSE</sequence>
<feature type="domain" description="QLQ" evidence="15">
    <location>
        <begin position="108"/>
        <end position="143"/>
    </location>
</feature>
<comment type="subcellular location">
    <subcellularLocation>
        <location evidence="1">Nucleus</location>
    </subcellularLocation>
</comment>
<dbReference type="Pfam" id="PF08880">
    <property type="entry name" value="QLQ"/>
    <property type="match status" value="1"/>
</dbReference>
<dbReference type="PROSITE" id="PS51194">
    <property type="entry name" value="HELICASE_CTER"/>
    <property type="match status" value="1"/>
</dbReference>
<dbReference type="InterPro" id="IPR014012">
    <property type="entry name" value="HSA_dom"/>
</dbReference>
<feature type="region of interest" description="Disordered" evidence="10">
    <location>
        <begin position="1"/>
        <end position="20"/>
    </location>
</feature>
<dbReference type="PROSITE" id="PS51192">
    <property type="entry name" value="HELICASE_ATP_BIND_1"/>
    <property type="match status" value="1"/>
</dbReference>
<dbReference type="PRINTS" id="PR00503">
    <property type="entry name" value="BROMODOMAIN"/>
</dbReference>
<dbReference type="InterPro" id="IPR001650">
    <property type="entry name" value="Helicase_C-like"/>
</dbReference>
<dbReference type="GO" id="GO:0016787">
    <property type="term" value="F:hydrolase activity"/>
    <property type="evidence" value="ECO:0007669"/>
    <property type="project" value="UniProtKB-KW"/>
</dbReference>
<dbReference type="Gene3D" id="1.20.5.170">
    <property type="match status" value="1"/>
</dbReference>
<dbReference type="InterPro" id="IPR036427">
    <property type="entry name" value="Bromodomain-like_sf"/>
</dbReference>
<dbReference type="Gene3D" id="3.40.50.10810">
    <property type="entry name" value="Tandem AAA-ATPase domain"/>
    <property type="match status" value="1"/>
</dbReference>
<dbReference type="SMART" id="SM01314">
    <property type="entry name" value="SnAC"/>
    <property type="match status" value="1"/>
</dbReference>
<dbReference type="InterPro" id="IPR014001">
    <property type="entry name" value="Helicase_ATP-bd"/>
</dbReference>
<protein>
    <submittedName>
        <fullName evidence="16">Uncharacterized protein</fullName>
    </submittedName>
</protein>
<keyword evidence="6 9" id="KW-0103">Bromodomain</keyword>
<dbReference type="Pfam" id="PF14619">
    <property type="entry name" value="SnAC"/>
    <property type="match status" value="1"/>
</dbReference>
<evidence type="ECO:0000256" key="4">
    <source>
        <dbReference type="ARBA" id="ARBA00022840"/>
    </source>
</evidence>
<evidence type="ECO:0000313" key="17">
    <source>
        <dbReference type="Proteomes" id="UP000054097"/>
    </source>
</evidence>
<dbReference type="Gene3D" id="1.20.920.10">
    <property type="entry name" value="Bromodomain-like"/>
    <property type="match status" value="1"/>
</dbReference>
<dbReference type="PROSITE" id="PS51666">
    <property type="entry name" value="QLQ"/>
    <property type="match status" value="1"/>
</dbReference>
<dbReference type="InterPro" id="IPR029295">
    <property type="entry name" value="SnAC"/>
</dbReference>
<keyword evidence="3" id="KW-0378">Hydrolase</keyword>
<keyword evidence="17" id="KW-1185">Reference proteome</keyword>
<organism evidence="16 17">
    <name type="scientific">Serendipita vermifera MAFF 305830</name>
    <dbReference type="NCBI Taxonomy" id="933852"/>
    <lineage>
        <taxon>Eukaryota</taxon>
        <taxon>Fungi</taxon>
        <taxon>Dikarya</taxon>
        <taxon>Basidiomycota</taxon>
        <taxon>Agaricomycotina</taxon>
        <taxon>Agaricomycetes</taxon>
        <taxon>Sebacinales</taxon>
        <taxon>Serendipitaceae</taxon>
        <taxon>Serendipita</taxon>
    </lineage>
</organism>
<evidence type="ECO:0000256" key="5">
    <source>
        <dbReference type="ARBA" id="ARBA00023015"/>
    </source>
</evidence>
<dbReference type="InterPro" id="IPR000330">
    <property type="entry name" value="SNF2_N"/>
</dbReference>
<feature type="domain" description="Bromo" evidence="11">
    <location>
        <begin position="1221"/>
        <end position="1291"/>
    </location>
</feature>
<dbReference type="HOGENOM" id="CLU_000315_15_0_1"/>
<feature type="compositionally biased region" description="Polar residues" evidence="10">
    <location>
        <begin position="1321"/>
        <end position="1340"/>
    </location>
</feature>
<dbReference type="SMART" id="SM00573">
    <property type="entry name" value="HSA"/>
    <property type="match status" value="1"/>
</dbReference>
<evidence type="ECO:0000259" key="13">
    <source>
        <dbReference type="PROSITE" id="PS51194"/>
    </source>
</evidence>
<keyword evidence="7" id="KW-0804">Transcription</keyword>
<reference evidence="16 17" key="1">
    <citation type="submission" date="2014-04" db="EMBL/GenBank/DDBJ databases">
        <authorList>
            <consortium name="DOE Joint Genome Institute"/>
            <person name="Kuo A."/>
            <person name="Zuccaro A."/>
            <person name="Kohler A."/>
            <person name="Nagy L.G."/>
            <person name="Floudas D."/>
            <person name="Copeland A."/>
            <person name="Barry K.W."/>
            <person name="Cichocki N."/>
            <person name="Veneault-Fourrey C."/>
            <person name="LaButti K."/>
            <person name="Lindquist E.A."/>
            <person name="Lipzen A."/>
            <person name="Lundell T."/>
            <person name="Morin E."/>
            <person name="Murat C."/>
            <person name="Sun H."/>
            <person name="Tunlid A."/>
            <person name="Henrissat B."/>
            <person name="Grigoriev I.V."/>
            <person name="Hibbett D.S."/>
            <person name="Martin F."/>
            <person name="Nordberg H.P."/>
            <person name="Cantor M.N."/>
            <person name="Hua S.X."/>
        </authorList>
    </citation>
    <scope>NUCLEOTIDE SEQUENCE [LARGE SCALE GENOMIC DNA]</scope>
    <source>
        <strain evidence="16 17">MAFF 305830</strain>
    </source>
</reference>
<dbReference type="CDD" id="cd18793">
    <property type="entry name" value="SF2_C_SNF"/>
    <property type="match status" value="1"/>
</dbReference>
<dbReference type="CDD" id="cd17996">
    <property type="entry name" value="DEXHc_SMARCA2_SMARCA4"/>
    <property type="match status" value="1"/>
</dbReference>
<feature type="compositionally biased region" description="Basic and acidic residues" evidence="10">
    <location>
        <begin position="1130"/>
        <end position="1142"/>
    </location>
</feature>
<evidence type="ECO:0000256" key="2">
    <source>
        <dbReference type="ARBA" id="ARBA00022741"/>
    </source>
</evidence>
<dbReference type="Pfam" id="PF00176">
    <property type="entry name" value="SNF2-rel_dom"/>
    <property type="match status" value="1"/>
</dbReference>
<dbReference type="GO" id="GO:0005634">
    <property type="term" value="C:nucleus"/>
    <property type="evidence" value="ECO:0007669"/>
    <property type="project" value="UniProtKB-SubCell"/>
</dbReference>
<dbReference type="STRING" id="933852.A0A0C2XYV2"/>
<dbReference type="InterPro" id="IPR027417">
    <property type="entry name" value="P-loop_NTPase"/>
</dbReference>
<dbReference type="GO" id="GO:0005524">
    <property type="term" value="F:ATP binding"/>
    <property type="evidence" value="ECO:0007669"/>
    <property type="project" value="InterPro"/>
</dbReference>
<dbReference type="EMBL" id="KN824277">
    <property type="protein sequence ID" value="KIM34032.1"/>
    <property type="molecule type" value="Genomic_DNA"/>
</dbReference>
<dbReference type="SMART" id="SM00487">
    <property type="entry name" value="DEXDc"/>
    <property type="match status" value="1"/>
</dbReference>
<feature type="region of interest" description="Disordered" evidence="10">
    <location>
        <begin position="1316"/>
        <end position="1379"/>
    </location>
</feature>
<reference evidence="17" key="2">
    <citation type="submission" date="2015-01" db="EMBL/GenBank/DDBJ databases">
        <title>Evolutionary Origins and Diversification of the Mycorrhizal Mutualists.</title>
        <authorList>
            <consortium name="DOE Joint Genome Institute"/>
            <consortium name="Mycorrhizal Genomics Consortium"/>
            <person name="Kohler A."/>
            <person name="Kuo A."/>
            <person name="Nagy L.G."/>
            <person name="Floudas D."/>
            <person name="Copeland A."/>
            <person name="Barry K.W."/>
            <person name="Cichocki N."/>
            <person name="Veneault-Fourrey C."/>
            <person name="LaButti K."/>
            <person name="Lindquist E.A."/>
            <person name="Lipzen A."/>
            <person name="Lundell T."/>
            <person name="Morin E."/>
            <person name="Murat C."/>
            <person name="Riley R."/>
            <person name="Ohm R."/>
            <person name="Sun H."/>
            <person name="Tunlid A."/>
            <person name="Henrissat B."/>
            <person name="Grigoriev I.V."/>
            <person name="Hibbett D.S."/>
            <person name="Martin F."/>
        </authorList>
    </citation>
    <scope>NUCLEOTIDE SEQUENCE [LARGE SCALE GENOMIC DNA]</scope>
    <source>
        <strain evidence="17">MAFF 305830</strain>
    </source>
</reference>
<gene>
    <name evidence="16" type="ORF">M408DRAFT_325564</name>
</gene>
<feature type="compositionally biased region" description="Acidic residues" evidence="10">
    <location>
        <begin position="1369"/>
        <end position="1379"/>
    </location>
</feature>
<evidence type="ECO:0000256" key="8">
    <source>
        <dbReference type="ARBA" id="ARBA00023242"/>
    </source>
</evidence>
<evidence type="ECO:0000256" key="9">
    <source>
        <dbReference type="PROSITE-ProRule" id="PRU00035"/>
    </source>
</evidence>
<dbReference type="PANTHER" id="PTHR10799">
    <property type="entry name" value="SNF2/RAD54 HELICASE FAMILY"/>
    <property type="match status" value="1"/>
</dbReference>
<evidence type="ECO:0000256" key="1">
    <source>
        <dbReference type="ARBA" id="ARBA00004123"/>
    </source>
</evidence>
<dbReference type="GO" id="GO:0006355">
    <property type="term" value="P:regulation of DNA-templated transcription"/>
    <property type="evidence" value="ECO:0007669"/>
    <property type="project" value="InterPro"/>
</dbReference>
<feature type="region of interest" description="Disordered" evidence="10">
    <location>
        <begin position="135"/>
        <end position="168"/>
    </location>
</feature>
<evidence type="ECO:0000259" key="14">
    <source>
        <dbReference type="PROSITE" id="PS51204"/>
    </source>
</evidence>
<proteinExistence type="predicted"/>
<dbReference type="SUPFAM" id="SSF52540">
    <property type="entry name" value="P-loop containing nucleoside triphosphate hydrolases"/>
    <property type="match status" value="2"/>
</dbReference>
<dbReference type="OrthoDB" id="5857104at2759"/>
<dbReference type="SUPFAM" id="SSF47370">
    <property type="entry name" value="Bromodomain"/>
    <property type="match status" value="1"/>
</dbReference>
<name>A0A0C2XYV2_SERVB</name>
<evidence type="ECO:0000256" key="3">
    <source>
        <dbReference type="ARBA" id="ARBA00022801"/>
    </source>
</evidence>
<dbReference type="SMART" id="SM00951">
    <property type="entry name" value="QLQ"/>
    <property type="match status" value="1"/>
</dbReference>
<dbReference type="FunFam" id="3.40.50.10810:FF:000008">
    <property type="entry name" value="Chromatin structure-remodeling complex subunit snf21"/>
    <property type="match status" value="1"/>
</dbReference>
<dbReference type="Pfam" id="PF00439">
    <property type="entry name" value="Bromodomain"/>
    <property type="match status" value="1"/>
</dbReference>
<dbReference type="InterPro" id="IPR014978">
    <property type="entry name" value="Gln-Leu-Gln_QLQ"/>
</dbReference>
<evidence type="ECO:0000313" key="16">
    <source>
        <dbReference type="EMBL" id="KIM34032.1"/>
    </source>
</evidence>
<keyword evidence="8" id="KW-0539">Nucleus</keyword>
<evidence type="ECO:0000256" key="6">
    <source>
        <dbReference type="ARBA" id="ARBA00023117"/>
    </source>
</evidence>
<dbReference type="InterPro" id="IPR049730">
    <property type="entry name" value="SNF2/RAD54-like_C"/>
</dbReference>
<feature type="compositionally biased region" description="Pro residues" evidence="10">
    <location>
        <begin position="145"/>
        <end position="156"/>
    </location>
</feature>
<dbReference type="InterPro" id="IPR001487">
    <property type="entry name" value="Bromodomain"/>
</dbReference>
<dbReference type="Pfam" id="PF07529">
    <property type="entry name" value="HSA"/>
    <property type="match status" value="1"/>
</dbReference>
<dbReference type="Gene3D" id="3.40.50.300">
    <property type="entry name" value="P-loop containing nucleotide triphosphate hydrolases"/>
    <property type="match status" value="1"/>
</dbReference>
<feature type="domain" description="HSA" evidence="14">
    <location>
        <begin position="329"/>
        <end position="401"/>
    </location>
</feature>
<keyword evidence="2" id="KW-0547">Nucleotide-binding</keyword>
<keyword evidence="5" id="KW-0805">Transcription regulation</keyword>
<keyword evidence="4" id="KW-0067">ATP-binding</keyword>
<dbReference type="Pfam" id="PF00271">
    <property type="entry name" value="Helicase_C"/>
    <property type="match status" value="1"/>
</dbReference>
<feature type="region of interest" description="Disordered" evidence="10">
    <location>
        <begin position="237"/>
        <end position="260"/>
    </location>
</feature>
<evidence type="ECO:0000259" key="11">
    <source>
        <dbReference type="PROSITE" id="PS50014"/>
    </source>
</evidence>
<dbReference type="InterPro" id="IPR038718">
    <property type="entry name" value="SNF2-like_sf"/>
</dbReference>
<accession>A0A0C2XYV2</accession>
<dbReference type="PROSITE" id="PS51204">
    <property type="entry name" value="HSA"/>
    <property type="match status" value="1"/>
</dbReference>
<evidence type="ECO:0000256" key="7">
    <source>
        <dbReference type="ARBA" id="ARBA00023163"/>
    </source>
</evidence>
<evidence type="ECO:0000256" key="10">
    <source>
        <dbReference type="SAM" id="MobiDB-lite"/>
    </source>
</evidence>
<dbReference type="SMART" id="SM00297">
    <property type="entry name" value="BROMO"/>
    <property type="match status" value="1"/>
</dbReference>
<dbReference type="GO" id="GO:0042393">
    <property type="term" value="F:histone binding"/>
    <property type="evidence" value="ECO:0007669"/>
    <property type="project" value="InterPro"/>
</dbReference>
<dbReference type="SMART" id="SM00490">
    <property type="entry name" value="HELICc"/>
    <property type="match status" value="1"/>
</dbReference>
<dbReference type="Proteomes" id="UP000054097">
    <property type="component" value="Unassembled WGS sequence"/>
</dbReference>